<dbReference type="SUPFAM" id="SSF56672">
    <property type="entry name" value="DNA/RNA polymerases"/>
    <property type="match status" value="1"/>
</dbReference>
<dbReference type="PANTHER" id="PTHR24559:SF435">
    <property type="entry name" value="RIBONUCLEASE H"/>
    <property type="match status" value="1"/>
</dbReference>
<dbReference type="Proteomes" id="UP000036403">
    <property type="component" value="Unassembled WGS sequence"/>
</dbReference>
<dbReference type="Gene3D" id="3.10.10.10">
    <property type="entry name" value="HIV Type 1 Reverse Transcriptase, subunit A, domain 1"/>
    <property type="match status" value="1"/>
</dbReference>
<dbReference type="GO" id="GO:0006508">
    <property type="term" value="P:proteolysis"/>
    <property type="evidence" value="ECO:0007669"/>
    <property type="project" value="UniProtKB-KW"/>
</dbReference>
<evidence type="ECO:0000256" key="6">
    <source>
        <dbReference type="ARBA" id="ARBA00022801"/>
    </source>
</evidence>
<accession>A0A0J7MSK7</accession>
<name>A0A0J7MSK7_LASNI</name>
<protein>
    <submittedName>
        <fullName evidence="9">Integrase core domain protein</fullName>
    </submittedName>
</protein>
<dbReference type="Pfam" id="PF00078">
    <property type="entry name" value="RVT_1"/>
    <property type="match status" value="1"/>
</dbReference>
<dbReference type="FunFam" id="3.10.10.10:FF:000007">
    <property type="entry name" value="Retrovirus-related Pol polyprotein from transposon 17.6-like Protein"/>
    <property type="match status" value="1"/>
</dbReference>
<evidence type="ECO:0000313" key="10">
    <source>
        <dbReference type="Proteomes" id="UP000036403"/>
    </source>
</evidence>
<dbReference type="PANTHER" id="PTHR24559">
    <property type="entry name" value="TRANSPOSON TY3-I GAG-POL POLYPROTEIN"/>
    <property type="match status" value="1"/>
</dbReference>
<dbReference type="CDD" id="cd01647">
    <property type="entry name" value="RT_LTR"/>
    <property type="match status" value="1"/>
</dbReference>
<dbReference type="GO" id="GO:0004519">
    <property type="term" value="F:endonuclease activity"/>
    <property type="evidence" value="ECO:0007669"/>
    <property type="project" value="UniProtKB-KW"/>
</dbReference>
<keyword evidence="6" id="KW-0378">Hydrolase</keyword>
<keyword evidence="1" id="KW-0645">Protease</keyword>
<keyword evidence="5" id="KW-0255">Endonuclease</keyword>
<dbReference type="STRING" id="67767.A0A0J7MSK7"/>
<dbReference type="OrthoDB" id="7701233at2759"/>
<comment type="caution">
    <text evidence="9">The sequence shown here is derived from an EMBL/GenBank/DDBJ whole genome shotgun (WGS) entry which is preliminary data.</text>
</comment>
<dbReference type="GO" id="GO:0003964">
    <property type="term" value="F:RNA-directed DNA polymerase activity"/>
    <property type="evidence" value="ECO:0007669"/>
    <property type="project" value="UniProtKB-KW"/>
</dbReference>
<dbReference type="GO" id="GO:0008233">
    <property type="term" value="F:peptidase activity"/>
    <property type="evidence" value="ECO:0007669"/>
    <property type="project" value="UniProtKB-KW"/>
</dbReference>
<evidence type="ECO:0000259" key="8">
    <source>
        <dbReference type="PROSITE" id="PS50878"/>
    </source>
</evidence>
<dbReference type="InterPro" id="IPR000477">
    <property type="entry name" value="RT_dom"/>
</dbReference>
<keyword evidence="3" id="KW-0548">Nucleotidyltransferase</keyword>
<evidence type="ECO:0000256" key="7">
    <source>
        <dbReference type="ARBA" id="ARBA00022918"/>
    </source>
</evidence>
<gene>
    <name evidence="9" type="ORF">RF55_19812</name>
</gene>
<dbReference type="PaxDb" id="67767-A0A0J7MSK7"/>
<evidence type="ECO:0000256" key="5">
    <source>
        <dbReference type="ARBA" id="ARBA00022759"/>
    </source>
</evidence>
<keyword evidence="4" id="KW-0540">Nuclease</keyword>
<keyword evidence="7" id="KW-0695">RNA-directed DNA polymerase</keyword>
<keyword evidence="10" id="KW-1185">Reference proteome</keyword>
<dbReference type="Gene3D" id="3.30.70.270">
    <property type="match status" value="1"/>
</dbReference>
<dbReference type="InterPro" id="IPR053134">
    <property type="entry name" value="RNA-dir_DNA_polymerase"/>
</dbReference>
<proteinExistence type="predicted"/>
<feature type="domain" description="Reverse transcriptase" evidence="8">
    <location>
        <begin position="2"/>
        <end position="181"/>
    </location>
</feature>
<evidence type="ECO:0000256" key="2">
    <source>
        <dbReference type="ARBA" id="ARBA00022679"/>
    </source>
</evidence>
<dbReference type="AlphaFoldDB" id="A0A0J7MSK7"/>
<dbReference type="InterPro" id="IPR043502">
    <property type="entry name" value="DNA/RNA_pol_sf"/>
</dbReference>
<evidence type="ECO:0000256" key="3">
    <source>
        <dbReference type="ARBA" id="ARBA00022695"/>
    </source>
</evidence>
<evidence type="ECO:0000256" key="4">
    <source>
        <dbReference type="ARBA" id="ARBA00022722"/>
    </source>
</evidence>
<dbReference type="PROSITE" id="PS50878">
    <property type="entry name" value="RT_POL"/>
    <property type="match status" value="1"/>
</dbReference>
<dbReference type="EMBL" id="LBMM01019541">
    <property type="protein sequence ID" value="KMQ83515.1"/>
    <property type="molecule type" value="Genomic_DNA"/>
</dbReference>
<keyword evidence="2" id="KW-0808">Transferase</keyword>
<organism evidence="9 10">
    <name type="scientific">Lasius niger</name>
    <name type="common">Black garden ant</name>
    <dbReference type="NCBI Taxonomy" id="67767"/>
    <lineage>
        <taxon>Eukaryota</taxon>
        <taxon>Metazoa</taxon>
        <taxon>Ecdysozoa</taxon>
        <taxon>Arthropoda</taxon>
        <taxon>Hexapoda</taxon>
        <taxon>Insecta</taxon>
        <taxon>Pterygota</taxon>
        <taxon>Neoptera</taxon>
        <taxon>Endopterygota</taxon>
        <taxon>Hymenoptera</taxon>
        <taxon>Apocrita</taxon>
        <taxon>Aculeata</taxon>
        <taxon>Formicoidea</taxon>
        <taxon>Formicidae</taxon>
        <taxon>Formicinae</taxon>
        <taxon>Lasius</taxon>
        <taxon>Lasius</taxon>
    </lineage>
</organism>
<evidence type="ECO:0000256" key="1">
    <source>
        <dbReference type="ARBA" id="ARBA00022670"/>
    </source>
</evidence>
<dbReference type="InterPro" id="IPR043128">
    <property type="entry name" value="Rev_trsase/Diguanyl_cyclase"/>
</dbReference>
<evidence type="ECO:0000313" key="9">
    <source>
        <dbReference type="EMBL" id="KMQ83515.1"/>
    </source>
</evidence>
<reference evidence="9 10" key="1">
    <citation type="submission" date="2015-04" db="EMBL/GenBank/DDBJ databases">
        <title>Lasius niger genome sequencing.</title>
        <authorList>
            <person name="Konorov E.A."/>
            <person name="Nikitin M.A."/>
            <person name="Kirill M.V."/>
            <person name="Chang P."/>
        </authorList>
    </citation>
    <scope>NUCLEOTIDE SEQUENCE [LARGE SCALE GENOMIC DNA]</scope>
    <source>
        <tissue evidence="9">Whole</tissue>
    </source>
</reference>
<sequence>MKSQGVIEESRSPWVSPVVMVKKKDGSLRFCVDYRKLNAATVKDSYPLFRIEDILDRLSGNSWFSTLDLKSGYWQVKVNPKDKEKTVFSVGSGLWQFRVMPFGLCNAPATFERLMEKVLREVISKICLVYLDDVIVFSKTFEEMMINLRKVFLCLRMANLKINPKKCSLFSRKVKYLGHIVSEHYYGS</sequence>